<dbReference type="AlphaFoldDB" id="A0A918FU10"/>
<reference evidence="2" key="1">
    <citation type="journal article" date="2014" name="Int. J. Syst. Evol. Microbiol.">
        <title>Complete genome sequence of Corynebacterium casei LMG S-19264T (=DSM 44701T), isolated from a smear-ripened cheese.</title>
        <authorList>
            <consortium name="US DOE Joint Genome Institute (JGI-PGF)"/>
            <person name="Walter F."/>
            <person name="Albersmeier A."/>
            <person name="Kalinowski J."/>
            <person name="Ruckert C."/>
        </authorList>
    </citation>
    <scope>NUCLEOTIDE SEQUENCE</scope>
    <source>
        <strain evidence="2">JCM 4386</strain>
    </source>
</reference>
<evidence type="ECO:0000313" key="2">
    <source>
        <dbReference type="EMBL" id="GGR81772.1"/>
    </source>
</evidence>
<feature type="compositionally biased region" description="Basic and acidic residues" evidence="1">
    <location>
        <begin position="55"/>
        <end position="75"/>
    </location>
</feature>
<dbReference type="Proteomes" id="UP000606194">
    <property type="component" value="Unassembled WGS sequence"/>
</dbReference>
<sequence length="113" mass="11611">MAEQQHGADGEGARHQGGVQTGRGSTPRPAGASRGGFALIPPAQGGGRQAPGEPARFDDKDSERECEQPHDRLLQEDAAAGEQRDQAVDGVQRLAAAVLVRTGAASSDMALLG</sequence>
<reference evidence="2" key="2">
    <citation type="submission" date="2020-09" db="EMBL/GenBank/DDBJ databases">
        <authorList>
            <person name="Sun Q."/>
            <person name="Ohkuma M."/>
        </authorList>
    </citation>
    <scope>NUCLEOTIDE SEQUENCE</scope>
    <source>
        <strain evidence="2">JCM 4386</strain>
    </source>
</reference>
<evidence type="ECO:0000256" key="1">
    <source>
        <dbReference type="SAM" id="MobiDB-lite"/>
    </source>
</evidence>
<comment type="caution">
    <text evidence="2">The sequence shown here is derived from an EMBL/GenBank/DDBJ whole genome shotgun (WGS) entry which is preliminary data.</text>
</comment>
<name>A0A918FU10_9ACTN</name>
<dbReference type="EMBL" id="BMTL01000007">
    <property type="protein sequence ID" value="GGR81772.1"/>
    <property type="molecule type" value="Genomic_DNA"/>
</dbReference>
<protein>
    <submittedName>
        <fullName evidence="2">Uncharacterized protein</fullName>
    </submittedName>
</protein>
<feature type="region of interest" description="Disordered" evidence="1">
    <location>
        <begin position="1"/>
        <end position="85"/>
    </location>
</feature>
<accession>A0A918FU10</accession>
<keyword evidence="3" id="KW-1185">Reference proteome</keyword>
<gene>
    <name evidence="2" type="ORF">GCM10010269_21220</name>
</gene>
<evidence type="ECO:0000313" key="3">
    <source>
        <dbReference type="Proteomes" id="UP000606194"/>
    </source>
</evidence>
<feature type="compositionally biased region" description="Basic and acidic residues" evidence="1">
    <location>
        <begin position="1"/>
        <end position="14"/>
    </location>
</feature>
<proteinExistence type="predicted"/>
<organism evidence="2 3">
    <name type="scientific">Streptomyces humidus</name>
    <dbReference type="NCBI Taxonomy" id="52259"/>
    <lineage>
        <taxon>Bacteria</taxon>
        <taxon>Bacillati</taxon>
        <taxon>Actinomycetota</taxon>
        <taxon>Actinomycetes</taxon>
        <taxon>Kitasatosporales</taxon>
        <taxon>Streptomycetaceae</taxon>
        <taxon>Streptomyces</taxon>
    </lineage>
</organism>